<evidence type="ECO:0000313" key="9">
    <source>
        <dbReference type="Proteomes" id="UP001162131"/>
    </source>
</evidence>
<dbReference type="Pfam" id="PF01812">
    <property type="entry name" value="5-FTHF_cyc-lig"/>
    <property type="match status" value="1"/>
</dbReference>
<dbReference type="InterPro" id="IPR037171">
    <property type="entry name" value="NagB/RpiA_transferase-like"/>
</dbReference>
<keyword evidence="9" id="KW-1185">Reference proteome</keyword>
<dbReference type="PANTHER" id="PTHR23407:SF1">
    <property type="entry name" value="5-FORMYLTETRAHYDROFOLATE CYCLO-LIGASE"/>
    <property type="match status" value="1"/>
</dbReference>
<dbReference type="EMBL" id="CAJZBQ010000029">
    <property type="protein sequence ID" value="CAG9321833.1"/>
    <property type="molecule type" value="Genomic_DNA"/>
</dbReference>
<dbReference type="PIRSF" id="PIRSF006806">
    <property type="entry name" value="FTHF_cligase"/>
    <property type="match status" value="1"/>
</dbReference>
<accession>A0AAU9J3T7</accession>
<dbReference type="GO" id="GO:0030272">
    <property type="term" value="F:5-formyltetrahydrofolate cyclo-ligase activity"/>
    <property type="evidence" value="ECO:0007669"/>
    <property type="project" value="UniProtKB-EC"/>
</dbReference>
<keyword evidence="3 6" id="KW-0067">ATP-binding</keyword>
<dbReference type="GO" id="GO:0035999">
    <property type="term" value="P:tetrahydrofolate interconversion"/>
    <property type="evidence" value="ECO:0007669"/>
    <property type="project" value="TreeGrafter"/>
</dbReference>
<comment type="caution">
    <text evidence="8">The sequence shown here is derived from an EMBL/GenBank/DDBJ whole genome shotgun (WGS) entry which is preliminary data.</text>
</comment>
<keyword evidence="2 6" id="KW-0547">Nucleotide-binding</keyword>
<dbReference type="InterPro" id="IPR024185">
    <property type="entry name" value="FTHF_cligase-like_sf"/>
</dbReference>
<dbReference type="GO" id="GO:0009396">
    <property type="term" value="P:folic acid-containing compound biosynthetic process"/>
    <property type="evidence" value="ECO:0007669"/>
    <property type="project" value="TreeGrafter"/>
</dbReference>
<evidence type="ECO:0000256" key="2">
    <source>
        <dbReference type="ARBA" id="ARBA00022741"/>
    </source>
</evidence>
<proteinExistence type="inferred from homology"/>
<evidence type="ECO:0000256" key="1">
    <source>
        <dbReference type="ARBA" id="ARBA00010638"/>
    </source>
</evidence>
<comment type="similarity">
    <text evidence="1 7">Belongs to the 5-formyltetrahydrofolate cyclo-ligase family.</text>
</comment>
<dbReference type="InterPro" id="IPR002698">
    <property type="entry name" value="FTHF_cligase"/>
</dbReference>
<dbReference type="Gene3D" id="3.40.50.10420">
    <property type="entry name" value="NagB/RpiA/CoA transferase-like"/>
    <property type="match status" value="1"/>
</dbReference>
<evidence type="ECO:0000256" key="4">
    <source>
        <dbReference type="ARBA" id="ARBA00036539"/>
    </source>
</evidence>
<feature type="binding site" evidence="6">
    <location>
        <begin position="5"/>
        <end position="9"/>
    </location>
    <ligand>
        <name>ATP</name>
        <dbReference type="ChEBI" id="CHEBI:30616"/>
    </ligand>
</feature>
<evidence type="ECO:0000256" key="3">
    <source>
        <dbReference type="ARBA" id="ARBA00022840"/>
    </source>
</evidence>
<evidence type="ECO:0000256" key="7">
    <source>
        <dbReference type="RuleBase" id="RU361279"/>
    </source>
</evidence>
<keyword evidence="7" id="KW-0479">Metal-binding</keyword>
<dbReference type="GO" id="GO:0046872">
    <property type="term" value="F:metal ion binding"/>
    <property type="evidence" value="ECO:0007669"/>
    <property type="project" value="UniProtKB-KW"/>
</dbReference>
<dbReference type="AlphaFoldDB" id="A0AAU9J3T7"/>
<organism evidence="8 9">
    <name type="scientific">Blepharisma stoltei</name>
    <dbReference type="NCBI Taxonomy" id="1481888"/>
    <lineage>
        <taxon>Eukaryota</taxon>
        <taxon>Sar</taxon>
        <taxon>Alveolata</taxon>
        <taxon>Ciliophora</taxon>
        <taxon>Postciliodesmatophora</taxon>
        <taxon>Heterotrichea</taxon>
        <taxon>Heterotrichida</taxon>
        <taxon>Blepharismidae</taxon>
        <taxon>Blepharisma</taxon>
    </lineage>
</organism>
<keyword evidence="7" id="KW-0460">Magnesium</keyword>
<dbReference type="EC" id="6.3.3.2" evidence="5 7"/>
<dbReference type="Proteomes" id="UP001162131">
    <property type="component" value="Unassembled WGS sequence"/>
</dbReference>
<feature type="binding site" evidence="6">
    <location>
        <position position="62"/>
    </location>
    <ligand>
        <name>substrate</name>
    </ligand>
</feature>
<reference evidence="8" key="1">
    <citation type="submission" date="2021-09" db="EMBL/GenBank/DDBJ databases">
        <authorList>
            <consortium name="AG Swart"/>
            <person name="Singh M."/>
            <person name="Singh A."/>
            <person name="Seah K."/>
            <person name="Emmerich C."/>
        </authorList>
    </citation>
    <scope>NUCLEOTIDE SEQUENCE</scope>
    <source>
        <strain evidence="8">ATCC30299</strain>
    </source>
</reference>
<dbReference type="GO" id="GO:0005524">
    <property type="term" value="F:ATP binding"/>
    <property type="evidence" value="ECO:0007669"/>
    <property type="project" value="UniProtKB-KW"/>
</dbReference>
<comment type="cofactor">
    <cofactor evidence="7">
        <name>Mg(2+)</name>
        <dbReference type="ChEBI" id="CHEBI:18420"/>
    </cofactor>
</comment>
<protein>
    <recommendedName>
        <fullName evidence="5 7">5-formyltetrahydrofolate cyclo-ligase</fullName>
        <ecNumber evidence="5 7">6.3.3.2</ecNumber>
    </recommendedName>
</protein>
<evidence type="ECO:0000313" key="8">
    <source>
        <dbReference type="EMBL" id="CAG9321833.1"/>
    </source>
</evidence>
<dbReference type="PANTHER" id="PTHR23407">
    <property type="entry name" value="ATPASE INHIBITOR/5-FORMYLTETRAHYDROFOLATE CYCLO-LIGASE"/>
    <property type="match status" value="1"/>
</dbReference>
<gene>
    <name evidence="8" type="ORF">BSTOLATCC_MIC29740</name>
</gene>
<dbReference type="SUPFAM" id="SSF100950">
    <property type="entry name" value="NagB/RpiA/CoA transferase-like"/>
    <property type="match status" value="1"/>
</dbReference>
<name>A0AAU9J3T7_9CILI</name>
<evidence type="ECO:0000256" key="5">
    <source>
        <dbReference type="ARBA" id="ARBA00038966"/>
    </source>
</evidence>
<dbReference type="NCBIfam" id="TIGR02727">
    <property type="entry name" value="MTHFS_bact"/>
    <property type="match status" value="1"/>
</dbReference>
<sequence length="191" mass="22124">METTKKALRLKLLERRKFIHKNLLSIQDLYYENLRTKTFPLLKENIPPRSRIISGFYPIGSEIDCKFILSLFKQQSYIICLPVVIGKDQPLIFREWDGEEKSLVEGMYRIKVPNSENPIRVPDVIITPLVGFDLNLYRIGYGGGYYDRTFKAFPNSLRIGLGYSEQLVEELPVEENDVKLHVIVTEEGAIK</sequence>
<comment type="catalytic activity">
    <reaction evidence="4 7">
        <text>(6S)-5-formyl-5,6,7,8-tetrahydrofolate + ATP = (6R)-5,10-methenyltetrahydrofolate + ADP + phosphate</text>
        <dbReference type="Rhea" id="RHEA:10488"/>
        <dbReference type="ChEBI" id="CHEBI:30616"/>
        <dbReference type="ChEBI" id="CHEBI:43474"/>
        <dbReference type="ChEBI" id="CHEBI:57455"/>
        <dbReference type="ChEBI" id="CHEBI:57457"/>
        <dbReference type="ChEBI" id="CHEBI:456216"/>
        <dbReference type="EC" id="6.3.3.2"/>
    </reaction>
</comment>
<evidence type="ECO:0000256" key="6">
    <source>
        <dbReference type="PIRSR" id="PIRSR006806-1"/>
    </source>
</evidence>
<feature type="binding site" evidence="6">
    <location>
        <begin position="138"/>
        <end position="146"/>
    </location>
    <ligand>
        <name>ATP</name>
        <dbReference type="ChEBI" id="CHEBI:30616"/>
    </ligand>
</feature>